<keyword evidence="3" id="KW-1185">Reference proteome</keyword>
<feature type="compositionally biased region" description="Basic and acidic residues" evidence="1">
    <location>
        <begin position="196"/>
        <end position="217"/>
    </location>
</feature>
<dbReference type="STRING" id="300112.A0A4S2KHT8"/>
<evidence type="ECO:0000313" key="3">
    <source>
        <dbReference type="Proteomes" id="UP000310200"/>
    </source>
</evidence>
<reference evidence="2 3" key="1">
    <citation type="journal article" date="2019" name="Philos. Trans. R. Soc. Lond., B, Biol. Sci.">
        <title>Ant behaviour and brain gene expression of defending hosts depend on the ecological success of the intruding social parasite.</title>
        <authorList>
            <person name="Kaur R."/>
            <person name="Stoldt M."/>
            <person name="Jongepier E."/>
            <person name="Feldmeyer B."/>
            <person name="Menzel F."/>
            <person name="Bornberg-Bauer E."/>
            <person name="Foitzik S."/>
        </authorList>
    </citation>
    <scope>NUCLEOTIDE SEQUENCE [LARGE SCALE GENOMIC DNA]</scope>
    <source>
        <tissue evidence="2">Whole body</tissue>
    </source>
</reference>
<feature type="region of interest" description="Disordered" evidence="1">
    <location>
        <begin position="272"/>
        <end position="313"/>
    </location>
</feature>
<evidence type="ECO:0000256" key="1">
    <source>
        <dbReference type="SAM" id="MobiDB-lite"/>
    </source>
</evidence>
<organism evidence="2 3">
    <name type="scientific">Temnothorax longispinosus</name>
    <dbReference type="NCBI Taxonomy" id="300112"/>
    <lineage>
        <taxon>Eukaryota</taxon>
        <taxon>Metazoa</taxon>
        <taxon>Ecdysozoa</taxon>
        <taxon>Arthropoda</taxon>
        <taxon>Hexapoda</taxon>
        <taxon>Insecta</taxon>
        <taxon>Pterygota</taxon>
        <taxon>Neoptera</taxon>
        <taxon>Endopterygota</taxon>
        <taxon>Hymenoptera</taxon>
        <taxon>Apocrita</taxon>
        <taxon>Aculeata</taxon>
        <taxon>Formicoidea</taxon>
        <taxon>Formicidae</taxon>
        <taxon>Myrmicinae</taxon>
        <taxon>Temnothorax</taxon>
    </lineage>
</organism>
<protein>
    <submittedName>
        <fullName evidence="2">Uncharacterized protein</fullName>
    </submittedName>
</protein>
<name>A0A4S2KHT8_9HYME</name>
<dbReference type="AlphaFoldDB" id="A0A4S2KHT8"/>
<proteinExistence type="predicted"/>
<dbReference type="EMBL" id="QBLH01002242">
    <property type="protein sequence ID" value="TGZ49085.1"/>
    <property type="molecule type" value="Genomic_DNA"/>
</dbReference>
<dbReference type="Proteomes" id="UP000310200">
    <property type="component" value="Unassembled WGS sequence"/>
</dbReference>
<accession>A0A4S2KHT8</accession>
<feature type="region of interest" description="Disordered" evidence="1">
    <location>
        <begin position="180"/>
        <end position="220"/>
    </location>
</feature>
<feature type="compositionally biased region" description="Basic residues" evidence="1">
    <location>
        <begin position="278"/>
        <end position="288"/>
    </location>
</feature>
<evidence type="ECO:0000313" key="2">
    <source>
        <dbReference type="EMBL" id="TGZ49085.1"/>
    </source>
</evidence>
<feature type="compositionally biased region" description="Gly residues" evidence="1">
    <location>
        <begin position="185"/>
        <end position="194"/>
    </location>
</feature>
<gene>
    <name evidence="2" type="ORF">DBV15_05987</name>
</gene>
<comment type="caution">
    <text evidence="2">The sequence shown here is derived from an EMBL/GenBank/DDBJ whole genome shotgun (WGS) entry which is preliminary data.</text>
</comment>
<sequence>MRFPSLRVVNNGDGDDNEAIYRHALAHVLASTFVPGDLNLSRVCDLHAYAAHSRGARERIARTALLLILPRAKSVSRRIDGFIWLCTPKELVRRSTIPFWRKHSRTNASRLFREASCVGDVCLRQPRCCGTESERRSQKRNLFRQAFARALLVLVCEEGQAGAKGGVCEMWWVPKAQRQPRGYGARVGGGGGGGGRRKDAAREKRERERGGGEESRNDPGVAVVLSTGPLVGIKPGVGAVAVPASSSAGPSSTSTSITTTAIAAAAAATTITTTSGKSSRHQHRHLRGGRTAAGPRRVSSARDRQSIAHTKGAGRSGGWFVGTDLVSRLILLVSSAVSRNSYADCSRRIVVASVALRFNSWREGAQTESMPEA</sequence>